<organism evidence="2 3">
    <name type="scientific">Gloeothece verrucosa (strain PCC 7822)</name>
    <name type="common">Cyanothece sp. (strain PCC 7822)</name>
    <dbReference type="NCBI Taxonomy" id="497965"/>
    <lineage>
        <taxon>Bacteria</taxon>
        <taxon>Bacillati</taxon>
        <taxon>Cyanobacteriota</taxon>
        <taxon>Cyanophyceae</taxon>
        <taxon>Oscillatoriophycideae</taxon>
        <taxon>Chroococcales</taxon>
        <taxon>Aphanothecaceae</taxon>
        <taxon>Gloeothece</taxon>
        <taxon>Gloeothece verrucosa</taxon>
    </lineage>
</organism>
<dbReference type="Gene3D" id="1.10.10.1770">
    <property type="entry name" value="Gun4-like"/>
    <property type="match status" value="1"/>
</dbReference>
<dbReference type="HOGENOM" id="CLU_067449_3_0_3"/>
<dbReference type="OrthoDB" id="7915178at2"/>
<keyword evidence="3" id="KW-1185">Reference proteome</keyword>
<accession>E0UKA7</accession>
<dbReference type="eggNOG" id="COG4249">
    <property type="taxonomic scope" value="Bacteria"/>
</dbReference>
<dbReference type="AlphaFoldDB" id="E0UKA7"/>
<name>E0UKA7_GLOV7</name>
<dbReference type="KEGG" id="cyj:Cyan7822_3939"/>
<dbReference type="GO" id="GO:0046906">
    <property type="term" value="F:tetrapyrrole binding"/>
    <property type="evidence" value="ECO:0007669"/>
    <property type="project" value="TreeGrafter"/>
</dbReference>
<proteinExistence type="predicted"/>
<evidence type="ECO:0000259" key="1">
    <source>
        <dbReference type="Pfam" id="PF05419"/>
    </source>
</evidence>
<reference evidence="3" key="1">
    <citation type="journal article" date="2011" name="MBio">
        <title>Novel metabolic attributes of the genus Cyanothece, comprising a group of unicellular nitrogen-fixing Cyanobacteria.</title>
        <authorList>
            <person name="Bandyopadhyay A."/>
            <person name="Elvitigala T."/>
            <person name="Welsh E."/>
            <person name="Stockel J."/>
            <person name="Liberton M."/>
            <person name="Min H."/>
            <person name="Sherman L.A."/>
            <person name="Pakrasi H.B."/>
        </authorList>
    </citation>
    <scope>NUCLEOTIDE SEQUENCE [LARGE SCALE GENOMIC DNA]</scope>
    <source>
        <strain evidence="3">PCC 7822</strain>
    </source>
</reference>
<evidence type="ECO:0000313" key="2">
    <source>
        <dbReference type="EMBL" id="ADN15869.1"/>
    </source>
</evidence>
<dbReference type="STRING" id="497965.Cyan7822_3939"/>
<dbReference type="Pfam" id="PF05419">
    <property type="entry name" value="GUN4"/>
    <property type="match status" value="1"/>
</dbReference>
<dbReference type="InterPro" id="IPR008629">
    <property type="entry name" value="GUN4-like"/>
</dbReference>
<dbReference type="InterPro" id="IPR037215">
    <property type="entry name" value="GUN4-like_sf"/>
</dbReference>
<dbReference type="CDD" id="cd16383">
    <property type="entry name" value="GUN4"/>
    <property type="match status" value="1"/>
</dbReference>
<dbReference type="EMBL" id="CP002198">
    <property type="protein sequence ID" value="ADN15869.1"/>
    <property type="molecule type" value="Genomic_DNA"/>
</dbReference>
<evidence type="ECO:0000313" key="3">
    <source>
        <dbReference type="Proteomes" id="UP000008206"/>
    </source>
</evidence>
<dbReference type="Proteomes" id="UP000008206">
    <property type="component" value="Chromosome"/>
</dbReference>
<dbReference type="PANTHER" id="PTHR34800:SF1">
    <property type="entry name" value="TETRAPYRROLE-BINDING PROTEIN, CHLOROPLASTIC"/>
    <property type="match status" value="1"/>
</dbReference>
<protein>
    <submittedName>
        <fullName evidence="2">GUN4 domain protein</fullName>
    </submittedName>
</protein>
<feature type="domain" description="GUN4-like" evidence="1">
    <location>
        <begin position="13"/>
        <end position="151"/>
    </location>
</feature>
<dbReference type="PANTHER" id="PTHR34800">
    <property type="entry name" value="TETRAPYRROLE-BINDING PROTEIN, CHLOROPLASTIC"/>
    <property type="match status" value="1"/>
</dbReference>
<dbReference type="Gene3D" id="1.25.40.620">
    <property type="match status" value="1"/>
</dbReference>
<gene>
    <name evidence="2" type="ordered locus">Cyan7822_3939</name>
</gene>
<dbReference type="SUPFAM" id="SSF140869">
    <property type="entry name" value="GUN4-like"/>
    <property type="match status" value="1"/>
</dbReference>
<sequence>MKLDSNEVLPTGKKGINYTNLKELLAAHQWQAADLETSKLMLQIMGKKSWYEVYPADVDRFSYNDLITLDQLWVKYSGGRFGFSVQKGIWLSVGGSLYADYDTEKKFATLVGWKNKTRWLDYQQFTFSLNAPKGHLPLGSHHLRQVWCWAHLSRLFSRLAYYQLQNHNNN</sequence>